<keyword evidence="1" id="KW-1133">Transmembrane helix</keyword>
<sequence>MLTYIAFCLLVCVLAHNKKRSTAKAFLVSFFFSPIIGLIVVALLHDYSKGFPCEQYINNCNENSSVAQKIRNLRLLLEEGILTADEYERQLSRLRQKYYSNL</sequence>
<gene>
    <name evidence="2" type="ORF">PEPS_25630</name>
</gene>
<dbReference type="EMBL" id="AP025292">
    <property type="protein sequence ID" value="BDD00283.1"/>
    <property type="molecule type" value="Genomic_DNA"/>
</dbReference>
<dbReference type="Proteomes" id="UP001354989">
    <property type="component" value="Chromosome"/>
</dbReference>
<organism evidence="2 3">
    <name type="scientific">Persicobacter psychrovividus</name>
    <dbReference type="NCBI Taxonomy" id="387638"/>
    <lineage>
        <taxon>Bacteria</taxon>
        <taxon>Pseudomonadati</taxon>
        <taxon>Bacteroidota</taxon>
        <taxon>Cytophagia</taxon>
        <taxon>Cytophagales</taxon>
        <taxon>Persicobacteraceae</taxon>
        <taxon>Persicobacter</taxon>
    </lineage>
</organism>
<accession>A0ABM7VH30</accession>
<reference evidence="2 3" key="1">
    <citation type="submission" date="2021-12" db="EMBL/GenBank/DDBJ databases">
        <title>Genome sequencing of bacteria with rrn-lacking chromosome and rrn-plasmid.</title>
        <authorList>
            <person name="Anda M."/>
            <person name="Iwasaki W."/>
        </authorList>
    </citation>
    <scope>NUCLEOTIDE SEQUENCE [LARGE SCALE GENOMIC DNA]</scope>
    <source>
        <strain evidence="2 3">NBRC 101262</strain>
    </source>
</reference>
<name>A0ABM7VH30_9BACT</name>
<keyword evidence="1" id="KW-0812">Transmembrane</keyword>
<evidence type="ECO:0000256" key="1">
    <source>
        <dbReference type="SAM" id="Phobius"/>
    </source>
</evidence>
<keyword evidence="3" id="KW-1185">Reference proteome</keyword>
<protein>
    <recommendedName>
        <fullName evidence="4">SHOCT domain-containing protein</fullName>
    </recommendedName>
</protein>
<evidence type="ECO:0008006" key="4">
    <source>
        <dbReference type="Google" id="ProtNLM"/>
    </source>
</evidence>
<evidence type="ECO:0000313" key="2">
    <source>
        <dbReference type="EMBL" id="BDD00283.1"/>
    </source>
</evidence>
<proteinExistence type="predicted"/>
<feature type="transmembrane region" description="Helical" evidence="1">
    <location>
        <begin position="25"/>
        <end position="44"/>
    </location>
</feature>
<evidence type="ECO:0000313" key="3">
    <source>
        <dbReference type="Proteomes" id="UP001354989"/>
    </source>
</evidence>
<dbReference type="RefSeq" id="WP_338397239.1">
    <property type="nucleotide sequence ID" value="NZ_AP025292.1"/>
</dbReference>
<keyword evidence="1" id="KW-0472">Membrane</keyword>